<evidence type="ECO:0000313" key="3">
    <source>
        <dbReference type="Proteomes" id="UP001203607"/>
    </source>
</evidence>
<dbReference type="EMBL" id="JAMFMA010000001">
    <property type="protein sequence ID" value="MCL6272792.1"/>
    <property type="molecule type" value="Genomic_DNA"/>
</dbReference>
<proteinExistence type="predicted"/>
<accession>A0ABT0PN25</accession>
<keyword evidence="1" id="KW-0472">Membrane</keyword>
<comment type="caution">
    <text evidence="2">The sequence shown here is derived from an EMBL/GenBank/DDBJ whole genome shotgun (WGS) entry which is preliminary data.</text>
</comment>
<protein>
    <submittedName>
        <fullName evidence="2">DUF2752 domain-containing protein</fullName>
    </submittedName>
</protein>
<feature type="transmembrane region" description="Helical" evidence="1">
    <location>
        <begin position="84"/>
        <end position="104"/>
    </location>
</feature>
<dbReference type="RefSeq" id="WP_249655976.1">
    <property type="nucleotide sequence ID" value="NZ_JAMFMA010000001.1"/>
</dbReference>
<sequence length="105" mass="11914">MLSNLFALHLNARDYMLPCMNKKIFGFDCPGCGMQRAVHLLFQGDFVGAFKMYPAIYPIMLLLIFLISTFFVKIKYAPQIKLILMLLAAGTIIISYVIKMSTIIN</sequence>
<dbReference type="Proteomes" id="UP001203607">
    <property type="component" value="Unassembled WGS sequence"/>
</dbReference>
<evidence type="ECO:0000313" key="2">
    <source>
        <dbReference type="EMBL" id="MCL6272792.1"/>
    </source>
</evidence>
<feature type="transmembrane region" description="Helical" evidence="1">
    <location>
        <begin position="55"/>
        <end position="72"/>
    </location>
</feature>
<dbReference type="Pfam" id="PF10825">
    <property type="entry name" value="DUF2752"/>
    <property type="match status" value="1"/>
</dbReference>
<gene>
    <name evidence="2" type="ORF">M3P19_02165</name>
</gene>
<keyword evidence="3" id="KW-1185">Reference proteome</keyword>
<evidence type="ECO:0000256" key="1">
    <source>
        <dbReference type="SAM" id="Phobius"/>
    </source>
</evidence>
<keyword evidence="1" id="KW-0812">Transmembrane</keyword>
<reference evidence="2 3" key="1">
    <citation type="submission" date="2022-05" db="EMBL/GenBank/DDBJ databases">
        <authorList>
            <person name="Park J.-S."/>
        </authorList>
    </citation>
    <scope>NUCLEOTIDE SEQUENCE [LARGE SCALE GENOMIC DNA]</scope>
    <source>
        <strain evidence="2 3">2012CJ35-5</strain>
    </source>
</reference>
<name>A0ABT0PN25_9FLAO</name>
<dbReference type="InterPro" id="IPR021215">
    <property type="entry name" value="DUF2752"/>
</dbReference>
<keyword evidence="1" id="KW-1133">Transmembrane helix</keyword>
<organism evidence="2 3">
    <name type="scientific">Flagellimonas spongiicola</name>
    <dbReference type="NCBI Taxonomy" id="2942208"/>
    <lineage>
        <taxon>Bacteria</taxon>
        <taxon>Pseudomonadati</taxon>
        <taxon>Bacteroidota</taxon>
        <taxon>Flavobacteriia</taxon>
        <taxon>Flavobacteriales</taxon>
        <taxon>Flavobacteriaceae</taxon>
        <taxon>Flagellimonas</taxon>
    </lineage>
</organism>